<keyword evidence="3" id="KW-1185">Reference proteome</keyword>
<feature type="compositionally biased region" description="Polar residues" evidence="1">
    <location>
        <begin position="25"/>
        <end position="40"/>
    </location>
</feature>
<accession>A0ABR3C5K0</accession>
<organism evidence="2 3">
    <name type="scientific">Cryptococcus tetragattii IND107</name>
    <dbReference type="NCBI Taxonomy" id="1296105"/>
    <lineage>
        <taxon>Eukaryota</taxon>
        <taxon>Fungi</taxon>
        <taxon>Dikarya</taxon>
        <taxon>Basidiomycota</taxon>
        <taxon>Agaricomycotina</taxon>
        <taxon>Tremellomycetes</taxon>
        <taxon>Tremellales</taxon>
        <taxon>Cryptococcaceae</taxon>
        <taxon>Cryptococcus</taxon>
        <taxon>Cryptococcus gattii species complex</taxon>
    </lineage>
</organism>
<proteinExistence type="predicted"/>
<dbReference type="Proteomes" id="UP000054399">
    <property type="component" value="Unassembled WGS sequence"/>
</dbReference>
<sequence>MMPTLGSSRSFSSLNSILRKRRTGMLSSPSRPWEPQSSDPNFYDDSRSERSPQSSSFSAISSSEDLDQTTKQTLGNTNLLFQHQEGWHSSPSIIESDCEHSSIGNRSVSSLSESIITNNEEEEDHYQATFNFPSDLRFGDDHHNQWLLSLSDASTDSEEEGAVFTANAIKMIPVWRLPAIDVEQEVSVLRPAVQPLISVALSGRSRTWSDPLEDIEEEYEGEREAERKRASMEGSLGTGSISPYLCDGGTSGLWGNLGTRKNSDTALSLSHSEASIGRLKSPSQVTVSSRAKMSRENDMEVNFPLNGAWESKDRQLNLQIDDEDDSVYQPPYTSSANSKFSFSSSRLCRKLNRVFSKDIATSRLRSSKPVTYIRDVLSTCNTALFHRKRATRLTDTEETLSLNLTGNKSQLERRQPEQWNRESDLEYSVSSDQIPEVMGQFTDTLASTEITRAGNMEDDGSLKNGGFGSSSGILHFNVAPKQQIEVKASPSINMTLSPSFLTSTSEQFDFDKHPSTTSFFDEGFRFENFVAAANDPASTSPTVVDPRGWRNDTPRIKTDTDASWLMPGGSGRTFQQAMLDSQAQRDTQLEYLDTRFRRQSHYLKDIMTEDLRSENDFSSDLLSLGHLII</sequence>
<feature type="compositionally biased region" description="Low complexity" evidence="1">
    <location>
        <begin position="51"/>
        <end position="63"/>
    </location>
</feature>
<feature type="region of interest" description="Disordered" evidence="1">
    <location>
        <begin position="20"/>
        <end position="67"/>
    </location>
</feature>
<name>A0ABR3C5K0_9TREE</name>
<dbReference type="GeneID" id="91987566"/>
<dbReference type="EMBL" id="ATAM02000001">
    <property type="protein sequence ID" value="KAL0255897.1"/>
    <property type="molecule type" value="Genomic_DNA"/>
</dbReference>
<evidence type="ECO:0000256" key="1">
    <source>
        <dbReference type="SAM" id="MobiDB-lite"/>
    </source>
</evidence>
<evidence type="ECO:0000313" key="3">
    <source>
        <dbReference type="Proteomes" id="UP000054399"/>
    </source>
</evidence>
<evidence type="ECO:0000313" key="2">
    <source>
        <dbReference type="EMBL" id="KAL0255897.1"/>
    </source>
</evidence>
<protein>
    <submittedName>
        <fullName evidence="2">Uncharacterized protein</fullName>
    </submittedName>
</protein>
<dbReference type="RefSeq" id="XP_066617174.1">
    <property type="nucleotide sequence ID" value="XM_066755273.1"/>
</dbReference>
<comment type="caution">
    <text evidence="2">The sequence shown here is derived from an EMBL/GenBank/DDBJ whole genome shotgun (WGS) entry which is preliminary data.</text>
</comment>
<gene>
    <name evidence="2" type="ORF">I308_100708</name>
</gene>
<reference evidence="2" key="2">
    <citation type="submission" date="2024-01" db="EMBL/GenBank/DDBJ databases">
        <title>Comparative genomics of Cryptococcus and Kwoniella reveals pathogenesis evolution and contrasting modes of karyotype evolution via chromosome fusion or intercentromeric recombination.</title>
        <authorList>
            <person name="Coelho M.A."/>
            <person name="David-Palma M."/>
            <person name="Shea T."/>
            <person name="Bowers K."/>
            <person name="Mcginley-Smith S."/>
            <person name="Mohammad A.W."/>
            <person name="Gnirke A."/>
            <person name="Yurkov A.M."/>
            <person name="Nowrousian M."/>
            <person name="Sun S."/>
            <person name="Cuomo C.A."/>
            <person name="Heitman J."/>
        </authorList>
    </citation>
    <scope>NUCLEOTIDE SEQUENCE</scope>
    <source>
        <strain evidence="2">IND107</strain>
    </source>
</reference>
<reference evidence="2" key="1">
    <citation type="submission" date="2015-01" db="EMBL/GenBank/DDBJ databases">
        <authorList>
            <consortium name="The Broad Institute Genomics Platform"/>
            <person name="Cuomo C."/>
            <person name="Litvintseva A."/>
            <person name="Chen Y."/>
            <person name="Heitman J."/>
            <person name="Sun S."/>
            <person name="Springer D."/>
            <person name="Dromer F."/>
            <person name="Young S."/>
            <person name="Zeng Q."/>
            <person name="Gargeya S."/>
            <person name="Abouelleil A."/>
            <person name="Alvarado L."/>
            <person name="Chapman S.B."/>
            <person name="Gainer-Dewar J."/>
            <person name="Goldberg J."/>
            <person name="Griggs A."/>
            <person name="Gujja S."/>
            <person name="Hansen M."/>
            <person name="Howarth C."/>
            <person name="Imamovic A."/>
            <person name="Larimer J."/>
            <person name="Murphy C."/>
            <person name="Naylor J."/>
            <person name="Pearson M."/>
            <person name="Priest M."/>
            <person name="Roberts A."/>
            <person name="Saif S."/>
            <person name="Shea T."/>
            <person name="Sykes S."/>
            <person name="Wortman J."/>
            <person name="Nusbaum C."/>
            <person name="Birren B."/>
        </authorList>
    </citation>
    <scope>NUCLEOTIDE SEQUENCE</scope>
    <source>
        <strain evidence="2">IND107</strain>
    </source>
</reference>